<evidence type="ECO:0000313" key="3">
    <source>
        <dbReference type="WBParaSite" id="Csp11.Scaffold629.g10463.t1"/>
    </source>
</evidence>
<organism evidence="2 3">
    <name type="scientific">Caenorhabditis tropicalis</name>
    <dbReference type="NCBI Taxonomy" id="1561998"/>
    <lineage>
        <taxon>Eukaryota</taxon>
        <taxon>Metazoa</taxon>
        <taxon>Ecdysozoa</taxon>
        <taxon>Nematoda</taxon>
        <taxon>Chromadorea</taxon>
        <taxon>Rhabditida</taxon>
        <taxon>Rhabditina</taxon>
        <taxon>Rhabditomorpha</taxon>
        <taxon>Rhabditoidea</taxon>
        <taxon>Rhabditidae</taxon>
        <taxon>Peloderinae</taxon>
        <taxon>Caenorhabditis</taxon>
    </lineage>
</organism>
<keyword evidence="1" id="KW-0175">Coiled coil</keyword>
<feature type="coiled-coil region" evidence="1">
    <location>
        <begin position="69"/>
        <end position="208"/>
    </location>
</feature>
<accession>A0A1I7TPF1</accession>
<dbReference type="WBParaSite" id="Csp11.Scaffold629.g10463.t1">
    <property type="protein sequence ID" value="Csp11.Scaffold629.g10463.t1"/>
    <property type="gene ID" value="Csp11.Scaffold629.g10463"/>
</dbReference>
<keyword evidence="2" id="KW-1185">Reference proteome</keyword>
<reference evidence="3" key="1">
    <citation type="submission" date="2016-11" db="UniProtKB">
        <authorList>
            <consortium name="WormBaseParasite"/>
        </authorList>
    </citation>
    <scope>IDENTIFICATION</scope>
</reference>
<evidence type="ECO:0000313" key="2">
    <source>
        <dbReference type="Proteomes" id="UP000095282"/>
    </source>
</evidence>
<proteinExistence type="predicted"/>
<name>A0A1I7TPF1_9PELO</name>
<evidence type="ECO:0000256" key="1">
    <source>
        <dbReference type="SAM" id="Coils"/>
    </source>
</evidence>
<dbReference type="Proteomes" id="UP000095282">
    <property type="component" value="Unplaced"/>
</dbReference>
<dbReference type="AlphaFoldDB" id="A0A1I7TPF1"/>
<sequence length="214" mass="25999">MSTAIDQIKKQAEMGRMELAKERRAHLETRSRLVQVETENASLRKSLNMVKTDLSDSLWSNETRLRLLRGQLEEENQKTMRRMEEEMRIVQEEYTRKMEEAMRRLEEELKEEKRKREEEKQKADFEMMKLRCQREKVKARMGIQLMETMEQNKEKEEEAQAMGIQLRCQVSKLKIRLAQTRERVGWQAREIVMLRERLEREEEVQEEEWHPPGF</sequence>
<protein>
    <submittedName>
        <fullName evidence="3">Vicilin-like seed storage protein At2g18540</fullName>
    </submittedName>
</protein>